<dbReference type="AlphaFoldDB" id="A0A1G8LE95"/>
<keyword evidence="2" id="KW-1185">Reference proteome</keyword>
<reference evidence="2" key="1">
    <citation type="submission" date="2016-10" db="EMBL/GenBank/DDBJ databases">
        <authorList>
            <person name="Varghese N."/>
            <person name="Submissions S."/>
        </authorList>
    </citation>
    <scope>NUCLEOTIDE SEQUENCE [LARGE SCALE GENOMIC DNA]</scope>
    <source>
        <strain evidence="2">DSM 17071</strain>
    </source>
</reference>
<name>A0A1G8LE95_9FLAO</name>
<accession>A0A1G8LE95</accession>
<sequence>MRNDEKKKDFKPISKTWIIERAFAWFDNGRGLCRDYKLLWKIMKLWSNYPQ</sequence>
<dbReference type="EMBL" id="FNDW01000009">
    <property type="protein sequence ID" value="SDI53560.1"/>
    <property type="molecule type" value="Genomic_DNA"/>
</dbReference>
<proteinExistence type="predicted"/>
<evidence type="ECO:0000313" key="2">
    <source>
        <dbReference type="Proteomes" id="UP000198869"/>
    </source>
</evidence>
<protein>
    <recommendedName>
        <fullName evidence="3">Transposase DDE domain-containing protein</fullName>
    </recommendedName>
</protein>
<evidence type="ECO:0000313" key="1">
    <source>
        <dbReference type="EMBL" id="SDI53560.1"/>
    </source>
</evidence>
<evidence type="ECO:0008006" key="3">
    <source>
        <dbReference type="Google" id="ProtNLM"/>
    </source>
</evidence>
<organism evidence="1 2">
    <name type="scientific">Chryseobacterium taeanense</name>
    <dbReference type="NCBI Taxonomy" id="311334"/>
    <lineage>
        <taxon>Bacteria</taxon>
        <taxon>Pseudomonadati</taxon>
        <taxon>Bacteroidota</taxon>
        <taxon>Flavobacteriia</taxon>
        <taxon>Flavobacteriales</taxon>
        <taxon>Weeksellaceae</taxon>
        <taxon>Chryseobacterium group</taxon>
        <taxon>Chryseobacterium</taxon>
    </lineage>
</organism>
<dbReference type="Proteomes" id="UP000198869">
    <property type="component" value="Unassembled WGS sequence"/>
</dbReference>
<gene>
    <name evidence="1" type="ORF">SAMN05421846_10959</name>
</gene>